<evidence type="ECO:0008006" key="5">
    <source>
        <dbReference type="Google" id="ProtNLM"/>
    </source>
</evidence>
<protein>
    <recommendedName>
        <fullName evidence="5">Lipoprotein</fullName>
    </recommendedName>
</protein>
<comment type="caution">
    <text evidence="1">The sequence shown here is derived from an EMBL/GenBank/DDBJ whole genome shotgun (WGS) entry which is preliminary data.</text>
</comment>
<gene>
    <name evidence="1" type="ORF">B0A72_08215</name>
    <name evidence="2" type="ORF">SAMN05444387_2160</name>
</gene>
<evidence type="ECO:0000313" key="3">
    <source>
        <dbReference type="Proteomes" id="UP000184216"/>
    </source>
</evidence>
<sequence length="217" mass="24611">MKKYIIIILFSIVYCFSSCGNDEKKQPKKKLYPVNSLKPISETISSNTITITTPIKNKHNITNTKKILFPNKPIDSSAIEKKSIADETNNESNNQLISFVNIRKILSGAEIGETLTQKDLIHNFAIPKDAVKLVKSVTKTAEDEIDLKWHSTWFIEKISDAKLSDGRMKIKFVANKMYTSGKAIGIKYNRKIYNDLVIIGQSAYIPKVKGYHWEIGK</sequence>
<accession>A0AB36P5W0</accession>
<keyword evidence="3" id="KW-1185">Reference proteome</keyword>
<dbReference type="RefSeq" id="WP_073394988.1">
    <property type="nucleotide sequence ID" value="NZ_FRBX01000002.1"/>
</dbReference>
<name>A0AB36P5W0_9FLAO</name>
<reference evidence="1 4" key="1">
    <citation type="submission" date="2016-11" db="EMBL/GenBank/DDBJ databases">
        <title>Whole genomes of Flavobacteriaceae.</title>
        <authorList>
            <person name="Stine C."/>
            <person name="Li C."/>
            <person name="Tadesse D."/>
        </authorList>
    </citation>
    <scope>NUCLEOTIDE SEQUENCE [LARGE SCALE GENOMIC DNA]</scope>
    <source>
        <strain evidence="1 4">ATCC 19366</strain>
    </source>
</reference>
<dbReference type="AlphaFoldDB" id="A0AB36P5W0"/>
<dbReference type="EMBL" id="FRBX01000002">
    <property type="protein sequence ID" value="SHM19435.1"/>
    <property type="molecule type" value="Genomic_DNA"/>
</dbReference>
<evidence type="ECO:0000313" key="4">
    <source>
        <dbReference type="Proteomes" id="UP000198431"/>
    </source>
</evidence>
<proteinExistence type="predicted"/>
<dbReference type="Proteomes" id="UP000198431">
    <property type="component" value="Unassembled WGS sequence"/>
</dbReference>
<evidence type="ECO:0000313" key="2">
    <source>
        <dbReference type="EMBL" id="SHM19435.1"/>
    </source>
</evidence>
<reference evidence="2 3" key="2">
    <citation type="submission" date="2016-11" db="EMBL/GenBank/DDBJ databases">
        <authorList>
            <person name="Varghese N."/>
            <person name="Submissions S."/>
        </authorList>
    </citation>
    <scope>NUCLEOTIDE SEQUENCE [LARGE SCALE GENOMIC DNA]</scope>
    <source>
        <strain evidence="2 3">DSM 6368</strain>
    </source>
</reference>
<organism evidence="1 4">
    <name type="scientific">Flavobacterium pectinovorum</name>
    <dbReference type="NCBI Taxonomy" id="29533"/>
    <lineage>
        <taxon>Bacteria</taxon>
        <taxon>Pseudomonadati</taxon>
        <taxon>Bacteroidota</taxon>
        <taxon>Flavobacteriia</taxon>
        <taxon>Flavobacteriales</taxon>
        <taxon>Flavobacteriaceae</taxon>
        <taxon>Flavobacterium</taxon>
    </lineage>
</organism>
<dbReference type="EMBL" id="MUHB01000007">
    <property type="protein sequence ID" value="OXB05983.1"/>
    <property type="molecule type" value="Genomic_DNA"/>
</dbReference>
<evidence type="ECO:0000313" key="1">
    <source>
        <dbReference type="EMBL" id="OXB05983.1"/>
    </source>
</evidence>
<dbReference type="Proteomes" id="UP000184216">
    <property type="component" value="Unassembled WGS sequence"/>
</dbReference>